<dbReference type="SUPFAM" id="SSF47413">
    <property type="entry name" value="lambda repressor-like DNA-binding domains"/>
    <property type="match status" value="1"/>
</dbReference>
<sequence>MSTERSRPTQADVARTAGVSQATVSMALNAGPEAMGRLTEETRQRILAAVEETGYWGNLAAKQLAGGRTSVLGVFTYEPVFPHAASDFYYPFLQGIEAEALGHDVDLLLFTSSHNSRSGAGGEGLRDWARRGRLHLADGCILFGRHSQRRDLAELLAHDYPFVFVGRREADGAEVPYVGADYEQATVEIVEHLADLGHQRIALALEFPEHESGVDRRRGFDRAIQETGAVPLILDGTVEHTGALLDDMLGTGTTAIAATPDIAATLRLDALRRGLSIPADLSIARLGDPEKPDGSTVGWSGFSIPRHEMGTGAVQMLLRHLQSPARPGETQVLLRCEVRASSTTGPAPGSKASAAARSRHPRSVLGTTQENTR</sequence>
<evidence type="ECO:0000256" key="4">
    <source>
        <dbReference type="ARBA" id="ARBA00023163"/>
    </source>
</evidence>
<feature type="compositionally biased region" description="Low complexity" evidence="5">
    <location>
        <begin position="346"/>
        <end position="356"/>
    </location>
</feature>
<dbReference type="InterPro" id="IPR010982">
    <property type="entry name" value="Lambda_DNA-bd_dom_sf"/>
</dbReference>
<comment type="caution">
    <text evidence="7">The sequence shown here is derived from an EMBL/GenBank/DDBJ whole genome shotgun (WGS) entry which is preliminary data.</text>
</comment>
<name>A0ABW0FGL1_9MICO</name>
<evidence type="ECO:0000313" key="8">
    <source>
        <dbReference type="Proteomes" id="UP001595937"/>
    </source>
</evidence>
<keyword evidence="8" id="KW-1185">Reference proteome</keyword>
<evidence type="ECO:0000256" key="3">
    <source>
        <dbReference type="ARBA" id="ARBA00023125"/>
    </source>
</evidence>
<evidence type="ECO:0000256" key="2">
    <source>
        <dbReference type="ARBA" id="ARBA00023015"/>
    </source>
</evidence>
<organism evidence="7 8">
    <name type="scientific">Brachybacterium tyrofermentans</name>
    <dbReference type="NCBI Taxonomy" id="47848"/>
    <lineage>
        <taxon>Bacteria</taxon>
        <taxon>Bacillati</taxon>
        <taxon>Actinomycetota</taxon>
        <taxon>Actinomycetes</taxon>
        <taxon>Micrococcales</taxon>
        <taxon>Dermabacteraceae</taxon>
        <taxon>Brachybacterium</taxon>
    </lineage>
</organism>
<dbReference type="Proteomes" id="UP001595937">
    <property type="component" value="Unassembled WGS sequence"/>
</dbReference>
<dbReference type="PROSITE" id="PS50932">
    <property type="entry name" value="HTH_LACI_2"/>
    <property type="match status" value="1"/>
</dbReference>
<feature type="region of interest" description="Disordered" evidence="5">
    <location>
        <begin position="338"/>
        <end position="373"/>
    </location>
</feature>
<dbReference type="CDD" id="cd06267">
    <property type="entry name" value="PBP1_LacI_sugar_binding-like"/>
    <property type="match status" value="1"/>
</dbReference>
<keyword evidence="1" id="KW-0678">Repressor</keyword>
<keyword evidence="3 7" id="KW-0238">DNA-binding</keyword>
<protein>
    <submittedName>
        <fullName evidence="7">LacI family DNA-binding transcriptional regulator</fullName>
    </submittedName>
</protein>
<evidence type="ECO:0000259" key="6">
    <source>
        <dbReference type="PROSITE" id="PS50932"/>
    </source>
</evidence>
<dbReference type="RefSeq" id="WP_343923653.1">
    <property type="nucleotide sequence ID" value="NZ_BAAAIR010000034.1"/>
</dbReference>
<evidence type="ECO:0000256" key="5">
    <source>
        <dbReference type="SAM" id="MobiDB-lite"/>
    </source>
</evidence>
<evidence type="ECO:0000256" key="1">
    <source>
        <dbReference type="ARBA" id="ARBA00022491"/>
    </source>
</evidence>
<evidence type="ECO:0000313" key="7">
    <source>
        <dbReference type="EMBL" id="MFC5297883.1"/>
    </source>
</evidence>
<dbReference type="Gene3D" id="3.40.50.2300">
    <property type="match status" value="2"/>
</dbReference>
<dbReference type="CDD" id="cd01392">
    <property type="entry name" value="HTH_LacI"/>
    <property type="match status" value="1"/>
</dbReference>
<keyword evidence="2" id="KW-0805">Transcription regulation</keyword>
<dbReference type="PANTHER" id="PTHR30146">
    <property type="entry name" value="LACI-RELATED TRANSCRIPTIONAL REPRESSOR"/>
    <property type="match status" value="1"/>
</dbReference>
<keyword evidence="4" id="KW-0804">Transcription</keyword>
<dbReference type="SMART" id="SM00354">
    <property type="entry name" value="HTH_LACI"/>
    <property type="match status" value="1"/>
</dbReference>
<dbReference type="PANTHER" id="PTHR30146:SF148">
    <property type="entry name" value="HTH-TYPE TRANSCRIPTIONAL REPRESSOR PURR-RELATED"/>
    <property type="match status" value="1"/>
</dbReference>
<dbReference type="Pfam" id="PF13377">
    <property type="entry name" value="Peripla_BP_3"/>
    <property type="match status" value="1"/>
</dbReference>
<dbReference type="InterPro" id="IPR000843">
    <property type="entry name" value="HTH_LacI"/>
</dbReference>
<dbReference type="Gene3D" id="1.10.260.40">
    <property type="entry name" value="lambda repressor-like DNA-binding domains"/>
    <property type="match status" value="1"/>
</dbReference>
<dbReference type="Pfam" id="PF00356">
    <property type="entry name" value="LacI"/>
    <property type="match status" value="1"/>
</dbReference>
<dbReference type="InterPro" id="IPR046335">
    <property type="entry name" value="LacI/GalR-like_sensor"/>
</dbReference>
<feature type="domain" description="HTH lacI-type" evidence="6">
    <location>
        <begin position="8"/>
        <end position="66"/>
    </location>
</feature>
<dbReference type="GeneID" id="303297135"/>
<reference evidence="8" key="1">
    <citation type="journal article" date="2019" name="Int. J. Syst. Evol. Microbiol.">
        <title>The Global Catalogue of Microorganisms (GCM) 10K type strain sequencing project: providing services to taxonomists for standard genome sequencing and annotation.</title>
        <authorList>
            <consortium name="The Broad Institute Genomics Platform"/>
            <consortium name="The Broad Institute Genome Sequencing Center for Infectious Disease"/>
            <person name="Wu L."/>
            <person name="Ma J."/>
        </authorList>
    </citation>
    <scope>NUCLEOTIDE SEQUENCE [LARGE SCALE GENOMIC DNA]</scope>
    <source>
        <strain evidence="8">CGMCC 1.16455</strain>
    </source>
</reference>
<accession>A0ABW0FGL1</accession>
<gene>
    <name evidence="7" type="ORF">ACFPK8_10205</name>
</gene>
<dbReference type="EMBL" id="JBHSLN010000023">
    <property type="protein sequence ID" value="MFC5297883.1"/>
    <property type="molecule type" value="Genomic_DNA"/>
</dbReference>
<dbReference type="SUPFAM" id="SSF53822">
    <property type="entry name" value="Periplasmic binding protein-like I"/>
    <property type="match status" value="1"/>
</dbReference>
<dbReference type="InterPro" id="IPR028082">
    <property type="entry name" value="Peripla_BP_I"/>
</dbReference>
<proteinExistence type="predicted"/>
<dbReference type="GO" id="GO:0003677">
    <property type="term" value="F:DNA binding"/>
    <property type="evidence" value="ECO:0007669"/>
    <property type="project" value="UniProtKB-KW"/>
</dbReference>